<dbReference type="EMBL" id="ATAO01000179">
    <property type="protein sequence ID" value="EQM78583.1"/>
    <property type="molecule type" value="Genomic_DNA"/>
</dbReference>
<sequence length="516" mass="55001">MSMTTNDERYTMAKRGAQGVSPTHLLRQLKLPSRYESLVAAVGSDVARLLVEPSDETLAIFRRAALHIGSRGRGLFLPVYAESGTGKTTLVSNLSGWIPGEYGPTARLAGGEVSAARLRQAVASMVHDYHLAANDKKVLVVNVDDRESDPPTDKELSQIKSFVREAGQGEAGLGARTLVVWPETSRVNAEEMSAAYVQRAGKSPVTIPAEVAGPARGTWGGLALATLKLVNSVDHLEALGVDPEAYDKDAFPTVGDFLDEISNDFVDLLDKLLASTRKPVRLVVVFASASGKAGVLSELSSGYRYGLVDADKLVAATPGSVIGKWWAARMGLLVQTIVRLDARVTFVGPSLSVPVVNRFGTDEAKAVFKDLGIAPKPPSEISTYFERSDLGRLLHGTASATSEIRGNPAADAAVAFRQLAADVGFGSGQDKKLNRAFGDFLAQAQSSLGDVVVEKKADGIPLIPDVSLGADEHVTCVEFHWRSGEYLVSANRSAIAQYILTKLKSYANELGWVASP</sequence>
<evidence type="ECO:0000313" key="2">
    <source>
        <dbReference type="Proteomes" id="UP000016033"/>
    </source>
</evidence>
<proteinExistence type="predicted"/>
<organism evidence="1 2">
    <name type="scientific">Microbacterium maritypicum MF109</name>
    <dbReference type="NCBI Taxonomy" id="1333857"/>
    <lineage>
        <taxon>Bacteria</taxon>
        <taxon>Bacillati</taxon>
        <taxon>Actinomycetota</taxon>
        <taxon>Actinomycetes</taxon>
        <taxon>Micrococcales</taxon>
        <taxon>Microbacteriaceae</taxon>
        <taxon>Microbacterium</taxon>
    </lineage>
</organism>
<protein>
    <submittedName>
        <fullName evidence="1">Uncharacterized protein</fullName>
    </submittedName>
</protein>
<dbReference type="Proteomes" id="UP000016033">
    <property type="component" value="Unassembled WGS sequence"/>
</dbReference>
<gene>
    <name evidence="1" type="ORF">L687_16440</name>
</gene>
<dbReference type="AlphaFoldDB" id="T5KMF4"/>
<comment type="caution">
    <text evidence="1">The sequence shown here is derived from an EMBL/GenBank/DDBJ whole genome shotgun (WGS) entry which is preliminary data.</text>
</comment>
<dbReference type="RefSeq" id="WP_021199564.1">
    <property type="nucleotide sequence ID" value="NZ_ATAO01000179.1"/>
</dbReference>
<reference evidence="1 2" key="1">
    <citation type="journal article" date="2013" name="Genome Announc.">
        <title>Whole-genome sequences of five oyster-associated bacteria show potential for crude oil hydrocarbon degradation.</title>
        <authorList>
            <person name="Chauhan A."/>
            <person name="Green S."/>
            <person name="Pathak A."/>
            <person name="Thomas J."/>
            <person name="Venkatramanan R."/>
        </authorList>
    </citation>
    <scope>NUCLEOTIDE SEQUENCE [LARGE SCALE GENOMIC DNA]</scope>
    <source>
        <strain evidence="1 2">MF109</strain>
    </source>
</reference>
<dbReference type="PATRIC" id="fig|1333857.3.peg.1597"/>
<name>T5KMF4_MICMQ</name>
<evidence type="ECO:0000313" key="1">
    <source>
        <dbReference type="EMBL" id="EQM78583.1"/>
    </source>
</evidence>
<accession>T5KMF4</accession>